<dbReference type="PROSITE" id="PS51257">
    <property type="entry name" value="PROKAR_LIPOPROTEIN"/>
    <property type="match status" value="1"/>
</dbReference>
<dbReference type="OrthoDB" id="4376109at2"/>
<dbReference type="SUPFAM" id="SSF50199">
    <property type="entry name" value="Staphylococcal nuclease"/>
    <property type="match status" value="1"/>
</dbReference>
<keyword evidence="4" id="KW-0732">Signal</keyword>
<dbReference type="SMART" id="SM00318">
    <property type="entry name" value="SNc"/>
    <property type="match status" value="1"/>
</dbReference>
<comment type="caution">
    <text evidence="6">The sequence shown here is derived from an EMBL/GenBank/DDBJ whole genome shotgun (WGS) entry which is preliminary data.</text>
</comment>
<dbReference type="PROSITE" id="PS50830">
    <property type="entry name" value="TNASE_3"/>
    <property type="match status" value="1"/>
</dbReference>
<evidence type="ECO:0000256" key="2">
    <source>
        <dbReference type="ARBA" id="ARBA00022759"/>
    </source>
</evidence>
<reference evidence="6 7" key="1">
    <citation type="submission" date="2018-07" db="EMBL/GenBank/DDBJ databases">
        <title>Lottiidibacillus patelloidae gen. nov., sp. nov., isolated from the intestinal tract of a marine limpet and the reclassification of B. taeanensis BH030017T, B. algicola KMM 3737T and B. hwajinpoensis SW-72T as genus Lottiidibacillus.</title>
        <authorList>
            <person name="Liu R."/>
            <person name="Huang Z."/>
        </authorList>
    </citation>
    <scope>NUCLEOTIDE SEQUENCE [LARGE SCALE GENOMIC DNA]</scope>
    <source>
        <strain evidence="6 7">BH030017</strain>
    </source>
</reference>
<dbReference type="EMBL" id="QOCW01000002">
    <property type="protein sequence ID" value="RBW71088.1"/>
    <property type="molecule type" value="Genomic_DNA"/>
</dbReference>
<feature type="signal peptide" evidence="4">
    <location>
        <begin position="1"/>
        <end position="22"/>
    </location>
</feature>
<protein>
    <submittedName>
        <fullName evidence="6">Nuclease</fullName>
    </submittedName>
</protein>
<dbReference type="PROSITE" id="PS01284">
    <property type="entry name" value="TNASE_2"/>
    <property type="match status" value="1"/>
</dbReference>
<proteinExistence type="predicted"/>
<keyword evidence="7" id="KW-1185">Reference proteome</keyword>
<dbReference type="AlphaFoldDB" id="A0A366XZT7"/>
<dbReference type="GO" id="GO:0003676">
    <property type="term" value="F:nucleic acid binding"/>
    <property type="evidence" value="ECO:0007669"/>
    <property type="project" value="InterPro"/>
</dbReference>
<dbReference type="GO" id="GO:0016787">
    <property type="term" value="F:hydrolase activity"/>
    <property type="evidence" value="ECO:0007669"/>
    <property type="project" value="UniProtKB-KW"/>
</dbReference>
<evidence type="ECO:0000259" key="5">
    <source>
        <dbReference type="PROSITE" id="PS50830"/>
    </source>
</evidence>
<gene>
    <name evidence="6" type="ORF">DS031_03595</name>
</gene>
<dbReference type="PANTHER" id="PTHR12302">
    <property type="entry name" value="EBNA2 BINDING PROTEIN P100"/>
    <property type="match status" value="1"/>
</dbReference>
<dbReference type="GO" id="GO:0004519">
    <property type="term" value="F:endonuclease activity"/>
    <property type="evidence" value="ECO:0007669"/>
    <property type="project" value="UniProtKB-KW"/>
</dbReference>
<evidence type="ECO:0000313" key="7">
    <source>
        <dbReference type="Proteomes" id="UP000253314"/>
    </source>
</evidence>
<evidence type="ECO:0000256" key="4">
    <source>
        <dbReference type="SAM" id="SignalP"/>
    </source>
</evidence>
<dbReference type="Proteomes" id="UP000253314">
    <property type="component" value="Unassembled WGS sequence"/>
</dbReference>
<feature type="domain" description="TNase-like" evidence="5">
    <location>
        <begin position="21"/>
        <end position="154"/>
    </location>
</feature>
<keyword evidence="3" id="KW-0378">Hydrolase</keyword>
<evidence type="ECO:0000256" key="3">
    <source>
        <dbReference type="ARBA" id="ARBA00022801"/>
    </source>
</evidence>
<sequence length="230" mass="26114">MRWFLFLIVGLVLLTACSDTHNEGIPVTKVVDGDTIKVQLNGKEETIRMLLIDTPETVHPNKPVQPFGPEASQFVKSKLEDQNVTLEMDISERDKYGRLLAYVYTMDGEMINERLLEEGLARVAYVFEPNTKYVDNFYKIQQQAQQEEKGIWSMENYATDEGSNYDAAVDTSAETIEKQNSGCDIKGNINSSGEKIYHLSSGRYYKQTKAERIFCTEAEAKKAGFRKALQ</sequence>
<dbReference type="InterPro" id="IPR002071">
    <property type="entry name" value="Thermonucl_AS"/>
</dbReference>
<organism evidence="6 7">
    <name type="scientific">Bacillus taeanensis</name>
    <dbReference type="NCBI Taxonomy" id="273032"/>
    <lineage>
        <taxon>Bacteria</taxon>
        <taxon>Bacillati</taxon>
        <taxon>Bacillota</taxon>
        <taxon>Bacilli</taxon>
        <taxon>Bacillales</taxon>
        <taxon>Bacillaceae</taxon>
        <taxon>Bacillus</taxon>
    </lineage>
</organism>
<feature type="chain" id="PRO_5039143356" evidence="4">
    <location>
        <begin position="23"/>
        <end position="230"/>
    </location>
</feature>
<keyword evidence="1" id="KW-0540">Nuclease</keyword>
<dbReference type="InterPro" id="IPR016071">
    <property type="entry name" value="Staphylococal_nuclease_OB-fold"/>
</dbReference>
<dbReference type="PROSITE" id="PS01123">
    <property type="entry name" value="TNASE_1"/>
    <property type="match status" value="1"/>
</dbReference>
<dbReference type="CDD" id="cd00175">
    <property type="entry name" value="SNc"/>
    <property type="match status" value="1"/>
</dbReference>
<dbReference type="InterPro" id="IPR035437">
    <property type="entry name" value="SNase_OB-fold_sf"/>
</dbReference>
<name>A0A366XZT7_9BACI</name>
<dbReference type="Gene3D" id="2.40.50.90">
    <property type="match status" value="1"/>
</dbReference>
<dbReference type="PANTHER" id="PTHR12302:SF3">
    <property type="entry name" value="SERINE_THREONINE-PROTEIN KINASE 31"/>
    <property type="match status" value="1"/>
</dbReference>
<evidence type="ECO:0000313" key="6">
    <source>
        <dbReference type="EMBL" id="RBW71088.1"/>
    </source>
</evidence>
<keyword evidence="2" id="KW-0255">Endonuclease</keyword>
<evidence type="ECO:0000256" key="1">
    <source>
        <dbReference type="ARBA" id="ARBA00022722"/>
    </source>
</evidence>
<accession>A0A366XZT7</accession>
<dbReference type="Pfam" id="PF00565">
    <property type="entry name" value="SNase"/>
    <property type="match status" value="1"/>
</dbReference>